<dbReference type="CDD" id="cd22992">
    <property type="entry name" value="MOC1"/>
    <property type="match status" value="1"/>
</dbReference>
<accession>A0AA38GAB7</accession>
<evidence type="ECO:0000256" key="1">
    <source>
        <dbReference type="SAM" id="MobiDB-lite"/>
    </source>
</evidence>
<feature type="non-terminal residue" evidence="3">
    <location>
        <position position="1"/>
    </location>
</feature>
<dbReference type="PANTHER" id="PTHR36015:SF6">
    <property type="entry name" value="HOLLIDAY JUNCTION RESOLVASE MOC1, CHLOROPLASTIC-RELATED"/>
    <property type="match status" value="1"/>
</dbReference>
<protein>
    <submittedName>
        <fullName evidence="3">Uncharacterized protein</fullName>
    </submittedName>
</protein>
<keyword evidence="2" id="KW-0472">Membrane</keyword>
<keyword evidence="4" id="KW-1185">Reference proteome</keyword>
<comment type="caution">
    <text evidence="3">The sequence shown here is derived from an EMBL/GenBank/DDBJ whole genome shotgun (WGS) entry which is preliminary data.</text>
</comment>
<feature type="compositionally biased region" description="Basic residues" evidence="1">
    <location>
        <begin position="106"/>
        <end position="115"/>
    </location>
</feature>
<dbReference type="PANTHER" id="PTHR36015">
    <property type="entry name" value="HOLLIDAY JUNCTION RESOLVASE MOC1, CHLOROPLASTIC-RELATED"/>
    <property type="match status" value="1"/>
</dbReference>
<gene>
    <name evidence="3" type="ORF">KI387_019582</name>
</gene>
<evidence type="ECO:0000313" key="4">
    <source>
        <dbReference type="Proteomes" id="UP000824469"/>
    </source>
</evidence>
<keyword evidence="2" id="KW-1133">Transmembrane helix</keyword>
<dbReference type="Proteomes" id="UP000824469">
    <property type="component" value="Unassembled WGS sequence"/>
</dbReference>
<feature type="region of interest" description="Disordered" evidence="1">
    <location>
        <begin position="96"/>
        <end position="116"/>
    </location>
</feature>
<dbReference type="InterPro" id="IPR045290">
    <property type="entry name" value="MOC1-like"/>
</dbReference>
<keyword evidence="2" id="KW-0812">Transmembrane</keyword>
<evidence type="ECO:0000313" key="3">
    <source>
        <dbReference type="EMBL" id="KAH9317813.1"/>
    </source>
</evidence>
<evidence type="ECO:0000256" key="2">
    <source>
        <dbReference type="SAM" id="Phobius"/>
    </source>
</evidence>
<organism evidence="3 4">
    <name type="scientific">Taxus chinensis</name>
    <name type="common">Chinese yew</name>
    <name type="synonym">Taxus wallichiana var. chinensis</name>
    <dbReference type="NCBI Taxonomy" id="29808"/>
    <lineage>
        <taxon>Eukaryota</taxon>
        <taxon>Viridiplantae</taxon>
        <taxon>Streptophyta</taxon>
        <taxon>Embryophyta</taxon>
        <taxon>Tracheophyta</taxon>
        <taxon>Spermatophyta</taxon>
        <taxon>Pinopsida</taxon>
        <taxon>Pinidae</taxon>
        <taxon>Conifers II</taxon>
        <taxon>Cupressales</taxon>
        <taxon>Taxaceae</taxon>
        <taxon>Taxus</taxon>
    </lineage>
</organism>
<dbReference type="AlphaFoldDB" id="A0AA38GAB7"/>
<proteinExistence type="predicted"/>
<reference evidence="3 4" key="1">
    <citation type="journal article" date="2021" name="Nat. Plants">
        <title>The Taxus genome provides insights into paclitaxel biosynthesis.</title>
        <authorList>
            <person name="Xiong X."/>
            <person name="Gou J."/>
            <person name="Liao Q."/>
            <person name="Li Y."/>
            <person name="Zhou Q."/>
            <person name="Bi G."/>
            <person name="Li C."/>
            <person name="Du R."/>
            <person name="Wang X."/>
            <person name="Sun T."/>
            <person name="Guo L."/>
            <person name="Liang H."/>
            <person name="Lu P."/>
            <person name="Wu Y."/>
            <person name="Zhang Z."/>
            <person name="Ro D.K."/>
            <person name="Shang Y."/>
            <person name="Huang S."/>
            <person name="Yan J."/>
        </authorList>
    </citation>
    <scope>NUCLEOTIDE SEQUENCE [LARGE SCALE GENOMIC DNA]</scope>
    <source>
        <strain evidence="3">Ta-2019</strain>
    </source>
</reference>
<sequence length="343" mass="37611">MPKGSIGRSPFKLVYGKEAVFPISLEFLALELVKQLEMSEFGPMEASMHFHSISAKQAAICNNQMRPSPGLRAAISHLFQPQAYCRAHHIIVRSLKTATESDQQKKTSKKLRKPPTQKVLRQEITEKWLSSLSCNDSDTTAGLRAEEVAAGLELCAAADGLLQSEEMAHGSDAENAWVLGIDPDVGGAVALLKPEDSGSTAQVYDAPTVQVCVGRRTRKRLDTRSIVSLLCGLGVPKGSPAYLEQSIPFPRDGKQGWWANGFGYGLWIGILVSLGFSVIPIPSMVWKKHFDLAGKTTCKDDSRVIACDLFPHVSPQLKRKKDHGRAEALLIARYGRELMKMSK</sequence>
<feature type="transmembrane region" description="Helical" evidence="2">
    <location>
        <begin position="263"/>
        <end position="286"/>
    </location>
</feature>
<name>A0AA38GAB7_TAXCH</name>
<dbReference type="EMBL" id="JAHRHJ020000004">
    <property type="protein sequence ID" value="KAH9317813.1"/>
    <property type="molecule type" value="Genomic_DNA"/>
</dbReference>
<dbReference type="GO" id="GO:0008821">
    <property type="term" value="F:crossover junction DNA endonuclease activity"/>
    <property type="evidence" value="ECO:0007669"/>
    <property type="project" value="InterPro"/>
</dbReference>